<evidence type="ECO:0000313" key="2">
    <source>
        <dbReference type="EMBL" id="GAA4011205.1"/>
    </source>
</evidence>
<dbReference type="EMBL" id="BAABDJ010000027">
    <property type="protein sequence ID" value="GAA4011205.1"/>
    <property type="molecule type" value="Genomic_DNA"/>
</dbReference>
<sequence length="170" mass="18489">MPDFTVRAATPADAAAIETLYRTVAGQGGGLARSAAEITPDYVQTFLTRSLANGVALVVEHPDGAGLAGEIHAYGSGLRIFAHVLGELTLAIHPRYQGQKLGYQLFTALLSTTRRQLPHIRRVELLVRESNQRAIALYEKLGFEREGRLLGRVSTVPGQFEADIPMAWHA</sequence>
<dbReference type="SUPFAM" id="SSF55729">
    <property type="entry name" value="Acyl-CoA N-acyltransferases (Nat)"/>
    <property type="match status" value="1"/>
</dbReference>
<keyword evidence="3" id="KW-1185">Reference proteome</keyword>
<evidence type="ECO:0000259" key="1">
    <source>
        <dbReference type="PROSITE" id="PS51186"/>
    </source>
</evidence>
<dbReference type="PANTHER" id="PTHR43617">
    <property type="entry name" value="L-AMINO ACID N-ACETYLTRANSFERASE"/>
    <property type="match status" value="1"/>
</dbReference>
<evidence type="ECO:0000313" key="3">
    <source>
        <dbReference type="Proteomes" id="UP001500567"/>
    </source>
</evidence>
<dbReference type="Gene3D" id="3.40.630.30">
    <property type="match status" value="1"/>
</dbReference>
<dbReference type="PANTHER" id="PTHR43617:SF20">
    <property type="entry name" value="N-ALPHA-ACETYLTRANSFERASE RIMI"/>
    <property type="match status" value="1"/>
</dbReference>
<reference evidence="3" key="1">
    <citation type="journal article" date="2019" name="Int. J. Syst. Evol. Microbiol.">
        <title>The Global Catalogue of Microorganisms (GCM) 10K type strain sequencing project: providing services to taxonomists for standard genome sequencing and annotation.</title>
        <authorList>
            <consortium name="The Broad Institute Genomics Platform"/>
            <consortium name="The Broad Institute Genome Sequencing Center for Infectious Disease"/>
            <person name="Wu L."/>
            <person name="Ma J."/>
        </authorList>
    </citation>
    <scope>NUCLEOTIDE SEQUENCE [LARGE SCALE GENOMIC DNA]</scope>
    <source>
        <strain evidence="3">JCM 17224</strain>
    </source>
</reference>
<comment type="caution">
    <text evidence="2">The sequence shown here is derived from an EMBL/GenBank/DDBJ whole genome shotgun (WGS) entry which is preliminary data.</text>
</comment>
<dbReference type="Pfam" id="PF00583">
    <property type="entry name" value="Acetyltransf_1"/>
    <property type="match status" value="1"/>
</dbReference>
<dbReference type="PROSITE" id="PS51186">
    <property type="entry name" value="GNAT"/>
    <property type="match status" value="1"/>
</dbReference>
<accession>A0ABP7SGE1</accession>
<proteinExistence type="predicted"/>
<feature type="domain" description="N-acetyltransferase" evidence="1">
    <location>
        <begin position="4"/>
        <end position="170"/>
    </location>
</feature>
<organism evidence="2 3">
    <name type="scientific">Hymenobacter fastidiosus</name>
    <dbReference type="NCBI Taxonomy" id="486264"/>
    <lineage>
        <taxon>Bacteria</taxon>
        <taxon>Pseudomonadati</taxon>
        <taxon>Bacteroidota</taxon>
        <taxon>Cytophagia</taxon>
        <taxon>Cytophagales</taxon>
        <taxon>Hymenobacteraceae</taxon>
        <taxon>Hymenobacter</taxon>
    </lineage>
</organism>
<dbReference type="RefSeq" id="WP_345073360.1">
    <property type="nucleotide sequence ID" value="NZ_BAABDJ010000027.1"/>
</dbReference>
<protein>
    <submittedName>
        <fullName evidence="2">N-acetyltransferase</fullName>
    </submittedName>
</protein>
<dbReference type="InterPro" id="IPR016181">
    <property type="entry name" value="Acyl_CoA_acyltransferase"/>
</dbReference>
<dbReference type="InterPro" id="IPR050276">
    <property type="entry name" value="MshD_Acetyltransferase"/>
</dbReference>
<gene>
    <name evidence="2" type="ORF">GCM10022408_24470</name>
</gene>
<dbReference type="Proteomes" id="UP001500567">
    <property type="component" value="Unassembled WGS sequence"/>
</dbReference>
<name>A0ABP7SGE1_9BACT</name>
<dbReference type="InterPro" id="IPR000182">
    <property type="entry name" value="GNAT_dom"/>
</dbReference>